<dbReference type="GO" id="GO:0030332">
    <property type="term" value="F:cyclin binding"/>
    <property type="evidence" value="ECO:0007669"/>
    <property type="project" value="TreeGrafter"/>
</dbReference>
<protein>
    <submittedName>
        <fullName evidence="2">Uncharacterized protein</fullName>
    </submittedName>
</protein>
<dbReference type="Proteomes" id="UP000886523">
    <property type="component" value="Unassembled WGS sequence"/>
</dbReference>
<comment type="caution">
    <text evidence="2">The sequence shown here is derived from an EMBL/GenBank/DDBJ whole genome shotgun (WGS) entry which is preliminary data.</text>
</comment>
<dbReference type="GO" id="GO:0031624">
    <property type="term" value="F:ubiquitin conjugating enzyme binding"/>
    <property type="evidence" value="ECO:0007669"/>
    <property type="project" value="TreeGrafter"/>
</dbReference>
<dbReference type="AlphaFoldDB" id="A0A9P6DP54"/>
<feature type="region of interest" description="Disordered" evidence="1">
    <location>
        <begin position="297"/>
        <end position="343"/>
    </location>
</feature>
<name>A0A9P6DP54_9AGAM</name>
<accession>A0A9P6DP54</accession>
<dbReference type="OrthoDB" id="66510at2759"/>
<gene>
    <name evidence="2" type="ORF">BS47DRAFT_1397646</name>
</gene>
<organism evidence="2 3">
    <name type="scientific">Hydnum rufescens UP504</name>
    <dbReference type="NCBI Taxonomy" id="1448309"/>
    <lineage>
        <taxon>Eukaryota</taxon>
        <taxon>Fungi</taxon>
        <taxon>Dikarya</taxon>
        <taxon>Basidiomycota</taxon>
        <taxon>Agaricomycotina</taxon>
        <taxon>Agaricomycetes</taxon>
        <taxon>Cantharellales</taxon>
        <taxon>Hydnaceae</taxon>
        <taxon>Hydnum</taxon>
    </lineage>
</organism>
<dbReference type="PANTHER" id="PTHR31531">
    <property type="entry name" value="E3 UBIQUITIN-PROTEIN LIGASE E3D FAMILY MEMBER"/>
    <property type="match status" value="1"/>
</dbReference>
<dbReference type="GO" id="GO:0000209">
    <property type="term" value="P:protein polyubiquitination"/>
    <property type="evidence" value="ECO:0007669"/>
    <property type="project" value="TreeGrafter"/>
</dbReference>
<dbReference type="GO" id="GO:0006513">
    <property type="term" value="P:protein monoubiquitination"/>
    <property type="evidence" value="ECO:0007669"/>
    <property type="project" value="TreeGrafter"/>
</dbReference>
<dbReference type="GO" id="GO:0043161">
    <property type="term" value="P:proteasome-mediated ubiquitin-dependent protein catabolic process"/>
    <property type="evidence" value="ECO:0007669"/>
    <property type="project" value="TreeGrafter"/>
</dbReference>
<dbReference type="GO" id="GO:0005829">
    <property type="term" value="C:cytosol"/>
    <property type="evidence" value="ECO:0007669"/>
    <property type="project" value="TreeGrafter"/>
</dbReference>
<dbReference type="GO" id="GO:0005634">
    <property type="term" value="C:nucleus"/>
    <property type="evidence" value="ECO:0007669"/>
    <property type="project" value="TreeGrafter"/>
</dbReference>
<dbReference type="InterPro" id="IPR019193">
    <property type="entry name" value="UBQ-conj_enz_E2-bd_prot"/>
</dbReference>
<dbReference type="GO" id="GO:0051865">
    <property type="term" value="P:protein autoubiquitination"/>
    <property type="evidence" value="ECO:0007669"/>
    <property type="project" value="TreeGrafter"/>
</dbReference>
<feature type="compositionally biased region" description="Polar residues" evidence="1">
    <location>
        <begin position="326"/>
        <end position="339"/>
    </location>
</feature>
<dbReference type="EMBL" id="MU129054">
    <property type="protein sequence ID" value="KAF9508657.1"/>
    <property type="molecule type" value="Genomic_DNA"/>
</dbReference>
<dbReference type="Pfam" id="PF09814">
    <property type="entry name" value="HECT_2"/>
    <property type="match status" value="1"/>
</dbReference>
<evidence type="ECO:0000313" key="3">
    <source>
        <dbReference type="Proteomes" id="UP000886523"/>
    </source>
</evidence>
<evidence type="ECO:0000256" key="1">
    <source>
        <dbReference type="SAM" id="MobiDB-lite"/>
    </source>
</evidence>
<reference evidence="2" key="1">
    <citation type="journal article" date="2020" name="Nat. Commun.">
        <title>Large-scale genome sequencing of mycorrhizal fungi provides insights into the early evolution of symbiotic traits.</title>
        <authorList>
            <person name="Miyauchi S."/>
            <person name="Kiss E."/>
            <person name="Kuo A."/>
            <person name="Drula E."/>
            <person name="Kohler A."/>
            <person name="Sanchez-Garcia M."/>
            <person name="Morin E."/>
            <person name="Andreopoulos B."/>
            <person name="Barry K.W."/>
            <person name="Bonito G."/>
            <person name="Buee M."/>
            <person name="Carver A."/>
            <person name="Chen C."/>
            <person name="Cichocki N."/>
            <person name="Clum A."/>
            <person name="Culley D."/>
            <person name="Crous P.W."/>
            <person name="Fauchery L."/>
            <person name="Girlanda M."/>
            <person name="Hayes R.D."/>
            <person name="Keri Z."/>
            <person name="LaButti K."/>
            <person name="Lipzen A."/>
            <person name="Lombard V."/>
            <person name="Magnuson J."/>
            <person name="Maillard F."/>
            <person name="Murat C."/>
            <person name="Nolan M."/>
            <person name="Ohm R.A."/>
            <person name="Pangilinan J."/>
            <person name="Pereira M.F."/>
            <person name="Perotto S."/>
            <person name="Peter M."/>
            <person name="Pfister S."/>
            <person name="Riley R."/>
            <person name="Sitrit Y."/>
            <person name="Stielow J.B."/>
            <person name="Szollosi G."/>
            <person name="Zifcakova L."/>
            <person name="Stursova M."/>
            <person name="Spatafora J.W."/>
            <person name="Tedersoo L."/>
            <person name="Vaario L.M."/>
            <person name="Yamada A."/>
            <person name="Yan M."/>
            <person name="Wang P."/>
            <person name="Xu J."/>
            <person name="Bruns T."/>
            <person name="Baldrian P."/>
            <person name="Vilgalys R."/>
            <person name="Dunand C."/>
            <person name="Henrissat B."/>
            <person name="Grigoriev I.V."/>
            <person name="Hibbett D."/>
            <person name="Nagy L.G."/>
            <person name="Martin F.M."/>
        </authorList>
    </citation>
    <scope>NUCLEOTIDE SEQUENCE</scope>
    <source>
        <strain evidence="2">UP504</strain>
    </source>
</reference>
<dbReference type="PANTHER" id="PTHR31531:SF2">
    <property type="entry name" value="E3 UBIQUITIN-PROTEIN LIGASE E3D"/>
    <property type="match status" value="1"/>
</dbReference>
<dbReference type="GO" id="GO:0061630">
    <property type="term" value="F:ubiquitin protein ligase activity"/>
    <property type="evidence" value="ECO:0007669"/>
    <property type="project" value="TreeGrafter"/>
</dbReference>
<sequence length="935" mass="102378">MAGCGSKVDLSHSASAELGPACMATLAEARPSLAATSLGDIIDGPIPSPFPTSTFSTVYTLDAVPLVPHTPMNVEGRSDNVGPIMCHETYILIMRKQDQNQKLLLAALTAAQRSCLIALNTLIAPYSSSWCPIPTGSTKEPLAVSTVLCTILSNLSYSAYPSPDTTSETILLVELAKRIATITDSGSLSLEDAHFASALGSFLSYSNRIFLLSPDASHGAFGIPLEPADAFESLYENLLTLRSNRAMERISTPHESSVTAVDRAIAWSGIDDSVNVLLVSCHQRMGRRASMQLYPDSDILPEYEGDPPSYVPSTTSEKDIPAPHTRPSTHPLSMQSTSSEKSRLDLENITSAIDRVYSLIPQIHTQRVELGPAKQEELEFARLWGAVLKMGDRLEHQRAERAEMTKSPTPTNLKGKARAEDAEDLDGLMDLINRSQRSRMLEQRVAVPYDLKLRRPVVDLGTRFVAEYHGNLGTVQVCVEVGEIVGLSPWSADVLPGVTGASSELTLRREGRDVATIHLPISVPPSPVDVTVQGDLEMKIQGPRIAPFTTSNSDPYMPLDATRLATMSPTSFICSSCTLPLIHFAIDNLQYIDLPSEHWAELVESWMCHPNQKLSGSIMKRGRGGFSPSRSQVLVGGSYVLFHQSSVVESNIRIAGVVEKAVAGSIHRWSSFFHALPSCERVATSGVTRVRDSRVEESATASQCLRLIPYVQNQYTLLTTPMRRGSSIWSYLRGDKCFINSVLSAVLSLFCGSSDAWCRIQCVCGANVGGCKSPLGDNIRIYRFAKYSACPLTPSSLVVRLPIPACVVADMLEFVQAHATYRFAIRDEEDEKIRVFIWLFNPSLHLTHGVWNQPTGQKPIVVHAAKVFFKLADPTENADLSSLQTTYPEFTQAEHLVYPLDVCTSLAIALRESNMAYPPSRRTLNGLDMGWLQRD</sequence>
<proteinExistence type="predicted"/>
<evidence type="ECO:0000313" key="2">
    <source>
        <dbReference type="EMBL" id="KAF9508657.1"/>
    </source>
</evidence>
<keyword evidence="3" id="KW-1185">Reference proteome</keyword>
<dbReference type="GO" id="GO:0000151">
    <property type="term" value="C:ubiquitin ligase complex"/>
    <property type="evidence" value="ECO:0007669"/>
    <property type="project" value="TreeGrafter"/>
</dbReference>